<evidence type="ECO:0000313" key="1">
    <source>
        <dbReference type="EMBL" id="MET1253970.1"/>
    </source>
</evidence>
<accession>A0ABV2BPX6</accession>
<evidence type="ECO:0000313" key="2">
    <source>
        <dbReference type="Proteomes" id="UP001548189"/>
    </source>
</evidence>
<protein>
    <submittedName>
        <fullName evidence="1">Uncharacterized protein</fullName>
    </submittedName>
</protein>
<gene>
    <name evidence="1" type="ORF">ABVT43_02410</name>
</gene>
<sequence>MIYKKKMEVLLNKGANPLEFLLFAKDLDQHIYDLELWIKCLKLKVTEEDLLRAIDIGLPSETKTALDITDDEYCMLKKIASKRRMCNEGKIESKFKYN</sequence>
<dbReference type="EMBL" id="JBEVCJ010000002">
    <property type="protein sequence ID" value="MET1253970.1"/>
    <property type="molecule type" value="Genomic_DNA"/>
</dbReference>
<organism evidence="1 2">
    <name type="scientific">Aliikangiella maris</name>
    <dbReference type="NCBI Taxonomy" id="3162458"/>
    <lineage>
        <taxon>Bacteria</taxon>
        <taxon>Pseudomonadati</taxon>
        <taxon>Pseudomonadota</taxon>
        <taxon>Gammaproteobacteria</taxon>
        <taxon>Oceanospirillales</taxon>
        <taxon>Pleioneaceae</taxon>
        <taxon>Aliikangiella</taxon>
    </lineage>
</organism>
<keyword evidence="2" id="KW-1185">Reference proteome</keyword>
<proteinExistence type="predicted"/>
<name>A0ABV2BPX6_9GAMM</name>
<comment type="caution">
    <text evidence="1">The sequence shown here is derived from an EMBL/GenBank/DDBJ whole genome shotgun (WGS) entry which is preliminary data.</text>
</comment>
<reference evidence="1 2" key="1">
    <citation type="submission" date="2024-06" db="EMBL/GenBank/DDBJ databases">
        <authorList>
            <person name="Li F."/>
        </authorList>
    </citation>
    <scope>NUCLEOTIDE SEQUENCE [LARGE SCALE GENOMIC DNA]</scope>
    <source>
        <strain evidence="1 2">GXAS 311</strain>
    </source>
</reference>
<dbReference type="Proteomes" id="UP001548189">
    <property type="component" value="Unassembled WGS sequence"/>
</dbReference>